<dbReference type="Proteomes" id="UP000319374">
    <property type="component" value="Chromosome"/>
</dbReference>
<dbReference type="AlphaFoldDB" id="A0A4Y1X181"/>
<name>A0A4Y1X181_9BACT</name>
<proteinExistence type="predicted"/>
<protein>
    <submittedName>
        <fullName evidence="1">Uncharacterized protein</fullName>
    </submittedName>
</protein>
<dbReference type="GeneID" id="98673688"/>
<gene>
    <name evidence="1" type="ORF">A5CPEGH6_17010</name>
</gene>
<dbReference type="OrthoDB" id="1001249at2"/>
<accession>A0A4Y1X181</accession>
<evidence type="ECO:0000313" key="1">
    <source>
        <dbReference type="EMBL" id="BBL07063.1"/>
    </source>
</evidence>
<dbReference type="KEGG" id="ada:A5CPEGH6_17010"/>
<organism evidence="1 2">
    <name type="scientific">Alistipes dispar</name>
    <dbReference type="NCBI Taxonomy" id="2585119"/>
    <lineage>
        <taxon>Bacteria</taxon>
        <taxon>Pseudomonadati</taxon>
        <taxon>Bacteroidota</taxon>
        <taxon>Bacteroidia</taxon>
        <taxon>Bacteroidales</taxon>
        <taxon>Rikenellaceae</taxon>
        <taxon>Alistipes</taxon>
    </lineage>
</organism>
<dbReference type="RefSeq" id="WP_141429051.1">
    <property type="nucleotide sequence ID" value="NZ_AP019736.1"/>
</dbReference>
<dbReference type="EMBL" id="AP019736">
    <property type="protein sequence ID" value="BBL07063.1"/>
    <property type="molecule type" value="Genomic_DNA"/>
</dbReference>
<dbReference type="PROSITE" id="PS51257">
    <property type="entry name" value="PROKAR_LIPOPROTEIN"/>
    <property type="match status" value="1"/>
</dbReference>
<sequence>MRTLSLLLLSGALMTACVDRDYDLSDLDFDNVAIGDENSEFRIPLATVQVSMDEIAENGVNIEAIFREADIWLPSSEKEVNLPALTGDSDYRDGLIGNTIAEMRQNPEKLDGVVRLTYEKYYDEFAGAIGIEESGIPLEEYTEAFKTALELSADEIETRIKQVASDYLRTIDIEPVEYEIGHIDLDDEVIDMLSDNLDPEGTPDAKNTLHIYGSISSRLPVTMRLEPVFLPSDVAFEITVDATKEENAIPSTQLYADDLRQIVDGATIRIPIALEIYYRDRGFDNSAKQQITIDLRLVKRGGLKLDI</sequence>
<keyword evidence="2" id="KW-1185">Reference proteome</keyword>
<reference evidence="2" key="1">
    <citation type="submission" date="2019-06" db="EMBL/GenBank/DDBJ databases">
        <title>Alistipes onderdonkii subsp. vulgaris subsp. nov., Alistipes dispar sp. nov. and Alistipes communis sp. nov., isolated from human faeces, and creation of Alistipes onderdonkii subsp. onderdonkii subsp. nov.</title>
        <authorList>
            <person name="Sakamoto M."/>
            <person name="Ikeyama N."/>
            <person name="Ogata Y."/>
            <person name="Suda W."/>
            <person name="Iino T."/>
            <person name="Hattori M."/>
            <person name="Ohkuma M."/>
        </authorList>
    </citation>
    <scope>NUCLEOTIDE SEQUENCE [LARGE SCALE GENOMIC DNA]</scope>
    <source>
        <strain evidence="2">5CPEGH6</strain>
    </source>
</reference>
<evidence type="ECO:0000313" key="2">
    <source>
        <dbReference type="Proteomes" id="UP000319374"/>
    </source>
</evidence>